<keyword evidence="2" id="KW-1185">Reference proteome</keyword>
<name>A0ACC2WJA3_9TREE</name>
<dbReference type="Proteomes" id="UP001230649">
    <property type="component" value="Unassembled WGS sequence"/>
</dbReference>
<reference evidence="1" key="1">
    <citation type="submission" date="2023-04" db="EMBL/GenBank/DDBJ databases">
        <title>Draft Genome sequencing of Naganishia species isolated from polar environments using Oxford Nanopore Technology.</title>
        <authorList>
            <person name="Leo P."/>
            <person name="Venkateswaran K."/>
        </authorList>
    </citation>
    <scope>NUCLEOTIDE SEQUENCE</scope>
    <source>
        <strain evidence="1">MNA-CCFEE 5262</strain>
    </source>
</reference>
<evidence type="ECO:0000313" key="2">
    <source>
        <dbReference type="Proteomes" id="UP001230649"/>
    </source>
</evidence>
<protein>
    <submittedName>
        <fullName evidence="1">Uncharacterized protein</fullName>
    </submittedName>
</protein>
<comment type="caution">
    <text evidence="1">The sequence shown here is derived from an EMBL/GenBank/DDBJ whole genome shotgun (WGS) entry which is preliminary data.</text>
</comment>
<evidence type="ECO:0000313" key="1">
    <source>
        <dbReference type="EMBL" id="KAJ9111289.1"/>
    </source>
</evidence>
<organism evidence="1 2">
    <name type="scientific">Naganishia adeliensis</name>
    <dbReference type="NCBI Taxonomy" id="92952"/>
    <lineage>
        <taxon>Eukaryota</taxon>
        <taxon>Fungi</taxon>
        <taxon>Dikarya</taxon>
        <taxon>Basidiomycota</taxon>
        <taxon>Agaricomycotina</taxon>
        <taxon>Tremellomycetes</taxon>
        <taxon>Filobasidiales</taxon>
        <taxon>Filobasidiaceae</taxon>
        <taxon>Naganishia</taxon>
    </lineage>
</organism>
<proteinExistence type="predicted"/>
<dbReference type="EMBL" id="JASBWS010000019">
    <property type="protein sequence ID" value="KAJ9111289.1"/>
    <property type="molecule type" value="Genomic_DNA"/>
</dbReference>
<sequence length="237" mass="25879">MAEIGSGEALESGSRGVRGSTEGPMVDLQSEMQESVTRSRFNGEQHNSADLAQVLFDESYRPAIDDEEILFREVVATASEYWTACAANSAVKSKQALKSAEMIATKGKKRITPTLVETVIEDCFLPLDPTKTIRQDSARTQKVASAAPSTVSGERVIAGRMTKSALDSKKPKKGKTKGKLGGMDTLAVMMAKVHIEKRAKVEGMQRQARERVGLWFASKGHEKRTVKRVMDGDMEGQ</sequence>
<gene>
    <name evidence="1" type="ORF">QFC20_002580</name>
</gene>
<accession>A0ACC2WJA3</accession>